<evidence type="ECO:0000256" key="1">
    <source>
        <dbReference type="ARBA" id="ARBA00005260"/>
    </source>
</evidence>
<evidence type="ECO:0000313" key="2">
    <source>
        <dbReference type="EMBL" id="QBQ55432.1"/>
    </source>
</evidence>
<dbReference type="InterPro" id="IPR003735">
    <property type="entry name" value="Metal_Tscrpt_repr"/>
</dbReference>
<dbReference type="CDD" id="cd10161">
    <property type="entry name" value="CsoR-like_DUF156_4"/>
    <property type="match status" value="1"/>
</dbReference>
<protein>
    <submittedName>
        <fullName evidence="2">Metal-sensing transcriptional repressor</fullName>
    </submittedName>
</protein>
<dbReference type="KEGG" id="nwr:E3U44_13630"/>
<reference evidence="2 3" key="1">
    <citation type="submission" date="2019-03" db="EMBL/GenBank/DDBJ databases">
        <title>The genome sequence of Nitrosococcus wardiae strain D1FHST reveals the archetypal metabolic capacity of ammonia-oxidizing Gammaproteobacteria.</title>
        <authorList>
            <person name="Wang L."/>
            <person name="Lim C.K."/>
            <person name="Hanson T.E."/>
            <person name="Dang H."/>
            <person name="Klotz M.G."/>
        </authorList>
    </citation>
    <scope>NUCLEOTIDE SEQUENCE [LARGE SCALE GENOMIC DNA]</scope>
    <source>
        <strain evidence="2 3">D1FHS</strain>
    </source>
</reference>
<comment type="similarity">
    <text evidence="1">Belongs to the FrmR/RcnR family.</text>
</comment>
<accession>A0A4P7C3Q4</accession>
<dbReference type="PANTHER" id="PTHR33677">
    <property type="entry name" value="TRANSCRIPTIONAL REPRESSOR FRMR-RELATED"/>
    <property type="match status" value="1"/>
</dbReference>
<dbReference type="PANTHER" id="PTHR33677:SF5">
    <property type="entry name" value="TRANSCRIPTIONAL REPRESSOR FRMR"/>
    <property type="match status" value="1"/>
</dbReference>
<dbReference type="Pfam" id="PF02583">
    <property type="entry name" value="Trns_repr_metal"/>
    <property type="match status" value="1"/>
</dbReference>
<dbReference type="GO" id="GO:0003677">
    <property type="term" value="F:DNA binding"/>
    <property type="evidence" value="ECO:0007669"/>
    <property type="project" value="InterPro"/>
</dbReference>
<sequence>MSDLDRPKEVRKKALLSRLARVEGQIRAIRRMIEEGQRCESIAQQLAASRTAMNKAFCEMMACAIEDEVDKEGLLNDAVQKKLSELTRILTKYG</sequence>
<dbReference type="EMBL" id="CP038033">
    <property type="protein sequence ID" value="QBQ55432.1"/>
    <property type="molecule type" value="Genomic_DNA"/>
</dbReference>
<dbReference type="Proteomes" id="UP000294325">
    <property type="component" value="Chromosome"/>
</dbReference>
<name>A0A4P7C3Q4_9GAMM</name>
<gene>
    <name evidence="2" type="ORF">E3U44_13630</name>
</gene>
<evidence type="ECO:0000313" key="3">
    <source>
        <dbReference type="Proteomes" id="UP000294325"/>
    </source>
</evidence>
<dbReference type="GO" id="GO:0046872">
    <property type="term" value="F:metal ion binding"/>
    <property type="evidence" value="ECO:0007669"/>
    <property type="project" value="InterPro"/>
</dbReference>
<dbReference type="AlphaFoldDB" id="A0A4P7C3Q4"/>
<dbReference type="Gene3D" id="1.20.58.1000">
    <property type="entry name" value="Metal-sensitive repressor, helix protomer"/>
    <property type="match status" value="1"/>
</dbReference>
<dbReference type="GO" id="GO:0045892">
    <property type="term" value="P:negative regulation of DNA-templated transcription"/>
    <property type="evidence" value="ECO:0007669"/>
    <property type="project" value="UniProtKB-ARBA"/>
</dbReference>
<organism evidence="2 3">
    <name type="scientific">Nitrosococcus wardiae</name>
    <dbReference type="NCBI Taxonomy" id="1814290"/>
    <lineage>
        <taxon>Bacteria</taxon>
        <taxon>Pseudomonadati</taxon>
        <taxon>Pseudomonadota</taxon>
        <taxon>Gammaproteobacteria</taxon>
        <taxon>Chromatiales</taxon>
        <taxon>Chromatiaceae</taxon>
        <taxon>Nitrosococcus</taxon>
    </lineage>
</organism>
<proteinExistence type="inferred from homology"/>
<dbReference type="InterPro" id="IPR038390">
    <property type="entry name" value="Metal_Tscrpt_repr_sf"/>
</dbReference>
<dbReference type="RefSeq" id="WP_134358691.1">
    <property type="nucleotide sequence ID" value="NZ_CP038033.1"/>
</dbReference>
<dbReference type="OrthoDB" id="9806052at2"/>
<keyword evidence="3" id="KW-1185">Reference proteome</keyword>